<keyword evidence="2" id="KW-1185">Reference proteome</keyword>
<comment type="caution">
    <text evidence="1">The sequence shown here is derived from an EMBL/GenBank/DDBJ whole genome shotgun (WGS) entry which is preliminary data.</text>
</comment>
<evidence type="ECO:0000313" key="1">
    <source>
        <dbReference type="EMBL" id="KAF3577843.1"/>
    </source>
</evidence>
<protein>
    <submittedName>
        <fullName evidence="1">Uncharacterized protein</fullName>
    </submittedName>
</protein>
<evidence type="ECO:0000313" key="2">
    <source>
        <dbReference type="Proteomes" id="UP000266723"/>
    </source>
</evidence>
<dbReference type="Proteomes" id="UP000266723">
    <property type="component" value="Unassembled WGS sequence"/>
</dbReference>
<proteinExistence type="predicted"/>
<sequence>MINFPKPAKQVLHLPYLEDPGFTSNQPQEWQPGDLLSHSEALQNILGSTMPHWIRRIPIKPEDQPVCINWPNQHHLRKIFNQFSLVRTKAIYENQEIILTNQETFQEGLSCTITHRIRGILEEVIKPTRSHLWKDWTLFRFNHFQPSQLRPEDILTKPKRPEDIIGDQEEFYKFIPCTSQHRIRRILIYTNLPYMKQTDINVQQIFSYQAMDEISTYQASNKVPRKRSYPLKPSRFKQGQVSYLEPKSHKRLQRLVF</sequence>
<gene>
    <name evidence="1" type="ORF">DY000_02032972</name>
</gene>
<reference evidence="1 2" key="1">
    <citation type="journal article" date="2020" name="BMC Genomics">
        <title>Intraspecific diversification of the crop wild relative Brassica cretica Lam. using demographic model selection.</title>
        <authorList>
            <person name="Kioukis A."/>
            <person name="Michalopoulou V.A."/>
            <person name="Briers L."/>
            <person name="Pirintsos S."/>
            <person name="Studholme D.J."/>
            <person name="Pavlidis P."/>
            <person name="Sarris P.F."/>
        </authorList>
    </citation>
    <scope>NUCLEOTIDE SEQUENCE [LARGE SCALE GENOMIC DNA]</scope>
    <source>
        <strain evidence="2">cv. PFS-1207/04</strain>
    </source>
</reference>
<organism evidence="1 2">
    <name type="scientific">Brassica cretica</name>
    <name type="common">Mustard</name>
    <dbReference type="NCBI Taxonomy" id="69181"/>
    <lineage>
        <taxon>Eukaryota</taxon>
        <taxon>Viridiplantae</taxon>
        <taxon>Streptophyta</taxon>
        <taxon>Embryophyta</taxon>
        <taxon>Tracheophyta</taxon>
        <taxon>Spermatophyta</taxon>
        <taxon>Magnoliopsida</taxon>
        <taxon>eudicotyledons</taxon>
        <taxon>Gunneridae</taxon>
        <taxon>Pentapetalae</taxon>
        <taxon>rosids</taxon>
        <taxon>malvids</taxon>
        <taxon>Brassicales</taxon>
        <taxon>Brassicaceae</taxon>
        <taxon>Brassiceae</taxon>
        <taxon>Brassica</taxon>
    </lineage>
</organism>
<accession>A0ABQ7DKE9</accession>
<dbReference type="EMBL" id="QGKV02000649">
    <property type="protein sequence ID" value="KAF3577843.1"/>
    <property type="molecule type" value="Genomic_DNA"/>
</dbReference>
<name>A0ABQ7DKE9_BRACR</name>